<evidence type="ECO:0000256" key="1">
    <source>
        <dbReference type="SAM" id="MobiDB-lite"/>
    </source>
</evidence>
<keyword evidence="3" id="KW-1185">Reference proteome</keyword>
<organism evidence="2 3">
    <name type="scientific">Blattamonas nauphoetae</name>
    <dbReference type="NCBI Taxonomy" id="2049346"/>
    <lineage>
        <taxon>Eukaryota</taxon>
        <taxon>Metamonada</taxon>
        <taxon>Preaxostyla</taxon>
        <taxon>Oxymonadida</taxon>
        <taxon>Blattamonas</taxon>
    </lineage>
</organism>
<reference evidence="2 3" key="1">
    <citation type="journal article" date="2022" name="bioRxiv">
        <title>Genomics of Preaxostyla Flagellates Illuminates Evolutionary Transitions and the Path Towards Mitochondrial Loss.</title>
        <authorList>
            <person name="Novak L.V.F."/>
            <person name="Treitli S.C."/>
            <person name="Pyrih J."/>
            <person name="Halakuc P."/>
            <person name="Pipaliya S.V."/>
            <person name="Vacek V."/>
            <person name="Brzon O."/>
            <person name="Soukal P."/>
            <person name="Eme L."/>
            <person name="Dacks J.B."/>
            <person name="Karnkowska A."/>
            <person name="Elias M."/>
            <person name="Hampl V."/>
        </authorList>
    </citation>
    <scope>NUCLEOTIDE SEQUENCE [LARGE SCALE GENOMIC DNA]</scope>
    <source>
        <strain evidence="2">NAU3</strain>
        <tissue evidence="2">Gut</tissue>
    </source>
</reference>
<feature type="compositionally biased region" description="Basic and acidic residues" evidence="1">
    <location>
        <begin position="155"/>
        <end position="165"/>
    </location>
</feature>
<evidence type="ECO:0000313" key="3">
    <source>
        <dbReference type="Proteomes" id="UP001281761"/>
    </source>
</evidence>
<accession>A0ABQ9YEZ1</accession>
<protein>
    <submittedName>
        <fullName evidence="2">Uncharacterized protein</fullName>
    </submittedName>
</protein>
<comment type="caution">
    <text evidence="2">The sequence shown here is derived from an EMBL/GenBank/DDBJ whole genome shotgun (WGS) entry which is preliminary data.</text>
</comment>
<feature type="region of interest" description="Disordered" evidence="1">
    <location>
        <begin position="520"/>
        <end position="539"/>
    </location>
</feature>
<feature type="compositionally biased region" description="Polar residues" evidence="1">
    <location>
        <begin position="133"/>
        <end position="154"/>
    </location>
</feature>
<name>A0ABQ9YEZ1_9EUKA</name>
<feature type="compositionally biased region" description="Basic and acidic residues" evidence="1">
    <location>
        <begin position="482"/>
        <end position="497"/>
    </location>
</feature>
<dbReference type="EMBL" id="JARBJD010000011">
    <property type="protein sequence ID" value="KAK2962341.1"/>
    <property type="molecule type" value="Genomic_DNA"/>
</dbReference>
<feature type="compositionally biased region" description="Basic and acidic residues" evidence="1">
    <location>
        <begin position="372"/>
        <end position="404"/>
    </location>
</feature>
<feature type="compositionally biased region" description="Polar residues" evidence="1">
    <location>
        <begin position="468"/>
        <end position="477"/>
    </location>
</feature>
<feature type="compositionally biased region" description="Basic and acidic residues" evidence="1">
    <location>
        <begin position="415"/>
        <end position="426"/>
    </location>
</feature>
<feature type="region of interest" description="Disordered" evidence="1">
    <location>
        <begin position="88"/>
        <end position="179"/>
    </location>
</feature>
<feature type="compositionally biased region" description="Polar residues" evidence="1">
    <location>
        <begin position="450"/>
        <end position="461"/>
    </location>
</feature>
<proteinExistence type="predicted"/>
<feature type="compositionally biased region" description="Polar residues" evidence="1">
    <location>
        <begin position="429"/>
        <end position="440"/>
    </location>
</feature>
<evidence type="ECO:0000313" key="2">
    <source>
        <dbReference type="EMBL" id="KAK2962341.1"/>
    </source>
</evidence>
<feature type="compositionally biased region" description="Polar residues" evidence="1">
    <location>
        <begin position="88"/>
        <end position="98"/>
    </location>
</feature>
<gene>
    <name evidence="2" type="ORF">BLNAU_2584</name>
</gene>
<sequence length="585" mass="68040">MNLETFDENAATIELSPRSLETCKLHDINPTDLLYRSQDSFAHSRLTNSQVESLFKLFESRRQLTLQNLRTFRQFLINDQLNSQSIEPTLTSFSMNPTPRSRLELSPSESDDDSSEEPTARDGSQLFLDQSRPIEQTTIGSLSARRSSATSPMSRTKDGLTESRPFHPQLSIRSLQMSDDGGILRRSQRLESQRKAKVEQLRAAMEKKELSENRPPTLNQRSLQLMSGKESVTERNDRFLSDKQEKLDEMRQDELERTLQTIQPPKINRKSKVLDRSVNDLFEWEDERQKRLEDEENRILLEERQNATFSPHLSQRSRALAKDRHTDVAAQIHKEQLYNKLIFSQRFENEKRQQQEALEAEKRKRRERAEKILQERRYRPAREPQPAPKEEVRWSRKKMNKTEELLMIARLGKTSRSETEEGETKAPARSQSARNRNPTQVKPVAGTEHFLQQTRASSAQRKQPLKHLTSSPETTQKVPPPKRSESAKKRQSDEFYRRSIELEQKRVERLKLEKEALHQKARAKEKEMLPPTPKRVATAQPAEVKAVHNMRVRGALMRQEKGTVRQSLNISTDVKSWLEKEGEVG</sequence>
<dbReference type="Proteomes" id="UP001281761">
    <property type="component" value="Unassembled WGS sequence"/>
</dbReference>
<feature type="region of interest" description="Disordered" evidence="1">
    <location>
        <begin position="372"/>
        <end position="497"/>
    </location>
</feature>